<dbReference type="OrthoDB" id="2801112at2759"/>
<dbReference type="EMBL" id="RWJN01000032">
    <property type="protein sequence ID" value="TCD69870.1"/>
    <property type="molecule type" value="Genomic_DNA"/>
</dbReference>
<dbReference type="AlphaFoldDB" id="A0A4R0RM86"/>
<organism evidence="2 3">
    <name type="scientific">Steccherinum ochraceum</name>
    <dbReference type="NCBI Taxonomy" id="92696"/>
    <lineage>
        <taxon>Eukaryota</taxon>
        <taxon>Fungi</taxon>
        <taxon>Dikarya</taxon>
        <taxon>Basidiomycota</taxon>
        <taxon>Agaricomycotina</taxon>
        <taxon>Agaricomycetes</taxon>
        <taxon>Polyporales</taxon>
        <taxon>Steccherinaceae</taxon>
        <taxon>Steccherinum</taxon>
    </lineage>
</organism>
<feature type="domain" description="F-box" evidence="1">
    <location>
        <begin position="161"/>
        <end position="195"/>
    </location>
</feature>
<gene>
    <name evidence="2" type="ORF">EIP91_005947</name>
</gene>
<dbReference type="STRING" id="92696.A0A4R0RM86"/>
<name>A0A4R0RM86_9APHY</name>
<dbReference type="InterPro" id="IPR001810">
    <property type="entry name" value="F-box_dom"/>
</dbReference>
<sequence>MLGFSSFGAPDLKLHDNEEKRAIFTAIGSDRANRLPEHLAVLRLPRFFHSLNGFHRGSLDLTGRHRPRYDSLLKRWNTFFKDIEAFPRQSALEFFRRKGPRVADWPDPYEGVSEDVIREFERKWRLPSRDKTLMVTILLATDQFLLLSQAKPDPVIQRLCLHHLPPELLHYILSLMDHTSARQLGATSRLFRHISVSYVYRHRSLVLKSPDYSKLPDAPEARKNAAMTEMNAMKQRLMDQMQFIIDDVHLLESIQTLYLGGQYQVDDLAEAGIVGDSNDRRRYYGVMVMALGIILSEAVNIHTLTIHNWDLSADLVPTILSLPNLHTVDLRFCRIWPANKRHTESRIRNAILAFDQLEDIFTWTFITGMPKLRVLTMMKGGQKGLPILPPLAFRSITNPFKTVEKLFVIRPPSEEITALTSWIFNAKTAYGRLRLTHLKVSADLFGLMEEQIMSLLDALDGAPMRCFSLDGIHYAPPDLLRVISRAFPRLESLSLQYRASLRQHRSKDPDWPGSTWEYAMALQDFSKLKHFIWNQCIGSMDEYFRFIKYTMDGWTTEETVTDDVEESTECHSIVKSFAAYGQSLELMTFLCNGRSLIQFGIRRNPSGSTQVATRYPKFSVDEVVATIKEHDPDVHTATWPRVYDDAADQDIVQ</sequence>
<accession>A0A4R0RM86</accession>
<reference evidence="2 3" key="1">
    <citation type="submission" date="2018-11" db="EMBL/GenBank/DDBJ databases">
        <title>Genome assembly of Steccherinum ochraceum LE-BIN_3174, the white-rot fungus of the Steccherinaceae family (The Residual Polyporoid clade, Polyporales, Basidiomycota).</title>
        <authorList>
            <person name="Fedorova T.V."/>
            <person name="Glazunova O.A."/>
            <person name="Landesman E.O."/>
            <person name="Moiseenko K.V."/>
            <person name="Psurtseva N.V."/>
            <person name="Savinova O.S."/>
            <person name="Shakhova N.V."/>
            <person name="Tyazhelova T.V."/>
            <person name="Vasina D.V."/>
        </authorList>
    </citation>
    <scope>NUCLEOTIDE SEQUENCE [LARGE SCALE GENOMIC DNA]</scope>
    <source>
        <strain evidence="2 3">LE-BIN_3174</strain>
    </source>
</reference>
<protein>
    <recommendedName>
        <fullName evidence="1">F-box domain-containing protein</fullName>
    </recommendedName>
</protein>
<dbReference type="Pfam" id="PF00646">
    <property type="entry name" value="F-box"/>
    <property type="match status" value="1"/>
</dbReference>
<evidence type="ECO:0000313" key="2">
    <source>
        <dbReference type="EMBL" id="TCD69870.1"/>
    </source>
</evidence>
<dbReference type="CDD" id="cd09917">
    <property type="entry name" value="F-box_SF"/>
    <property type="match status" value="1"/>
</dbReference>
<dbReference type="InterPro" id="IPR036047">
    <property type="entry name" value="F-box-like_dom_sf"/>
</dbReference>
<dbReference type="Proteomes" id="UP000292702">
    <property type="component" value="Unassembled WGS sequence"/>
</dbReference>
<evidence type="ECO:0000313" key="3">
    <source>
        <dbReference type="Proteomes" id="UP000292702"/>
    </source>
</evidence>
<keyword evidence="3" id="KW-1185">Reference proteome</keyword>
<dbReference type="SUPFAM" id="SSF52047">
    <property type="entry name" value="RNI-like"/>
    <property type="match status" value="1"/>
</dbReference>
<evidence type="ECO:0000259" key="1">
    <source>
        <dbReference type="Pfam" id="PF00646"/>
    </source>
</evidence>
<proteinExistence type="predicted"/>
<comment type="caution">
    <text evidence="2">The sequence shown here is derived from an EMBL/GenBank/DDBJ whole genome shotgun (WGS) entry which is preliminary data.</text>
</comment>
<dbReference type="SUPFAM" id="SSF81383">
    <property type="entry name" value="F-box domain"/>
    <property type="match status" value="1"/>
</dbReference>